<dbReference type="Pfam" id="PF02129">
    <property type="entry name" value="Peptidase_S15"/>
    <property type="match status" value="1"/>
</dbReference>
<feature type="domain" description="Xaa-Pro dipeptidyl-peptidase C-terminal" evidence="2">
    <location>
        <begin position="176"/>
        <end position="416"/>
    </location>
</feature>
<comment type="caution">
    <text evidence="3">The sequence shown here is derived from an EMBL/GenBank/DDBJ whole genome shotgun (WGS) entry which is preliminary data.</text>
</comment>
<protein>
    <recommendedName>
        <fullName evidence="2">Xaa-Pro dipeptidyl-peptidase C-terminal domain-containing protein</fullName>
    </recommendedName>
</protein>
<dbReference type="Pfam" id="PF08530">
    <property type="entry name" value="PepX_C"/>
    <property type="match status" value="1"/>
</dbReference>
<gene>
    <name evidence="3" type="ORF">SLS56_005455</name>
</gene>
<accession>A0ABR3STF7</accession>
<dbReference type="EMBL" id="JAJVDC020000055">
    <property type="protein sequence ID" value="KAL1629232.1"/>
    <property type="molecule type" value="Genomic_DNA"/>
</dbReference>
<evidence type="ECO:0000259" key="2">
    <source>
        <dbReference type="SMART" id="SM00939"/>
    </source>
</evidence>
<keyword evidence="1" id="KW-0378">Hydrolase</keyword>
<dbReference type="InterPro" id="IPR029058">
    <property type="entry name" value="AB_hydrolase_fold"/>
</dbReference>
<dbReference type="Gene3D" id="2.60.120.260">
    <property type="entry name" value="Galactose-binding domain-like"/>
    <property type="match status" value="1"/>
</dbReference>
<dbReference type="InterPro" id="IPR013736">
    <property type="entry name" value="Xaa-Pro_dipept_C"/>
</dbReference>
<dbReference type="InterPro" id="IPR008979">
    <property type="entry name" value="Galactose-bd-like_sf"/>
</dbReference>
<organism evidence="3 4">
    <name type="scientific">Neofusicoccum ribis</name>
    <dbReference type="NCBI Taxonomy" id="45134"/>
    <lineage>
        <taxon>Eukaryota</taxon>
        <taxon>Fungi</taxon>
        <taxon>Dikarya</taxon>
        <taxon>Ascomycota</taxon>
        <taxon>Pezizomycotina</taxon>
        <taxon>Dothideomycetes</taxon>
        <taxon>Dothideomycetes incertae sedis</taxon>
        <taxon>Botryosphaeriales</taxon>
        <taxon>Botryosphaeriaceae</taxon>
        <taxon>Neofusicoccum</taxon>
    </lineage>
</organism>
<sequence length="420" mass="47991">MFRGPRPSHLDLYDAIEWAGTQEWSNEKVAQPPHLTAIVAYEALTDVYGHSMRQGGVFHIGFQKHWYNNIVVPQQYGKREGVSEQELQASRFEFVDLETRWKFRSEGVWPVLDRHRDLRKIKVPVLTAGNWMDSEVHLPGNLVAFEDSSSEWKFLEMHTGNHLAAYYAPDQIKRQRQFLDFFLLKKRSNGLDKAPQIQLLIRRGAEASYRTEMSWPPEDTKYTPIYLTPGEKLSFAPYTPASSNNSITYAGLTGSAQFQTDAFEKDFEILGYPYLDLTVSTDAKDMDLFIYFYLLSADGAPVVFRGNHDEPAVSFLRSWFRLSHRTLSAQSTAHRPILDQRFPAPVEPHQPYRVQIPIPPTSMVFAEGTRLRIALRAGDEEATIPPMRHVGPDRSDDVFSGANRVRYGGKLVLPVVERGQ</sequence>
<dbReference type="Proteomes" id="UP001521116">
    <property type="component" value="Unassembled WGS sequence"/>
</dbReference>
<evidence type="ECO:0000256" key="1">
    <source>
        <dbReference type="ARBA" id="ARBA00022801"/>
    </source>
</evidence>
<proteinExistence type="predicted"/>
<dbReference type="Gene3D" id="3.40.50.1820">
    <property type="entry name" value="alpha/beta hydrolase"/>
    <property type="match status" value="1"/>
</dbReference>
<dbReference type="InterPro" id="IPR000383">
    <property type="entry name" value="Xaa-Pro-like_dom"/>
</dbReference>
<evidence type="ECO:0000313" key="4">
    <source>
        <dbReference type="Proteomes" id="UP001521116"/>
    </source>
</evidence>
<dbReference type="SUPFAM" id="SSF49785">
    <property type="entry name" value="Galactose-binding domain-like"/>
    <property type="match status" value="1"/>
</dbReference>
<dbReference type="SUPFAM" id="SSF53474">
    <property type="entry name" value="alpha/beta-Hydrolases"/>
    <property type="match status" value="1"/>
</dbReference>
<name>A0ABR3STF7_9PEZI</name>
<keyword evidence="4" id="KW-1185">Reference proteome</keyword>
<evidence type="ECO:0000313" key="3">
    <source>
        <dbReference type="EMBL" id="KAL1629232.1"/>
    </source>
</evidence>
<dbReference type="SMART" id="SM00939">
    <property type="entry name" value="PepX_C"/>
    <property type="match status" value="1"/>
</dbReference>
<reference evidence="3 4" key="1">
    <citation type="submission" date="2024-02" db="EMBL/GenBank/DDBJ databases">
        <title>De novo assembly and annotation of 12 fungi associated with fruit tree decline syndrome in Ontario, Canada.</title>
        <authorList>
            <person name="Sulman M."/>
            <person name="Ellouze W."/>
            <person name="Ilyukhin E."/>
        </authorList>
    </citation>
    <scope>NUCLEOTIDE SEQUENCE [LARGE SCALE GENOMIC DNA]</scope>
    <source>
        <strain evidence="3 4">M1-105</strain>
    </source>
</reference>